<dbReference type="PANTHER" id="PTHR24148:SF64">
    <property type="entry name" value="HETEROKARYON INCOMPATIBILITY DOMAIN-CONTAINING PROTEIN"/>
    <property type="match status" value="1"/>
</dbReference>
<organism evidence="2">
    <name type="scientific">Lichtheimia ramosa</name>
    <dbReference type="NCBI Taxonomy" id="688394"/>
    <lineage>
        <taxon>Eukaryota</taxon>
        <taxon>Fungi</taxon>
        <taxon>Fungi incertae sedis</taxon>
        <taxon>Mucoromycota</taxon>
        <taxon>Mucoromycotina</taxon>
        <taxon>Mucoromycetes</taxon>
        <taxon>Mucorales</taxon>
        <taxon>Lichtheimiaceae</taxon>
        <taxon>Lichtheimia</taxon>
    </lineage>
</organism>
<gene>
    <name evidence="2" type="ORF">LRAMOSA11098</name>
</gene>
<feature type="domain" description="Heterokaryon incompatibility" evidence="1">
    <location>
        <begin position="78"/>
        <end position="218"/>
    </location>
</feature>
<dbReference type="InterPro" id="IPR052895">
    <property type="entry name" value="HetReg/Transcr_Mod"/>
</dbReference>
<evidence type="ECO:0000259" key="1">
    <source>
        <dbReference type="Pfam" id="PF06985"/>
    </source>
</evidence>
<dbReference type="EMBL" id="LK023337">
    <property type="protein sequence ID" value="CDS10612.1"/>
    <property type="molecule type" value="Genomic_DNA"/>
</dbReference>
<dbReference type="Pfam" id="PF06985">
    <property type="entry name" value="HET"/>
    <property type="match status" value="1"/>
</dbReference>
<dbReference type="OrthoDB" id="2283525at2759"/>
<proteinExistence type="predicted"/>
<accession>A0A077WV79</accession>
<sequence>MLYDEPTNDSGESNDNTRASLLRRHQRGIRLLDHPHFLLLYVPKDDGSKMKLVKPASDAYHRERLVQKIDDKNLLLPYYALSHLWGTTKENRYHWNDISEYVDDENGQPVKPVSMRPEKRDSLLALLKHHPDSYWWVDVLCARTDTPLVIMGDIYACCNTCYAMIDCEADLIPKINSMMHQLYDGTWTWTLDSYKEAYNTVDIFYQSSWWNRVWTLQEAVLPDEVVFIAETPTAISDSNMLSINDLKKFCDKAWEYIAAEWGELQYKREGEFKRDTTTGFTSSMDDCLDASDIKVVFATAVQETAWCRTYYTKHVTYATKAITPSSINFLFAAFARSSRQCMDPVDYVYGVLGVLQFDVPRKTDANEVWQLFISELQKLVTDPKRITIEDELDKVLVSRYCSDRARECNLLTAENMCQVFGYFYLPVPTFGMGLV</sequence>
<dbReference type="InterPro" id="IPR010730">
    <property type="entry name" value="HET"/>
</dbReference>
<dbReference type="PANTHER" id="PTHR24148">
    <property type="entry name" value="ANKYRIN REPEAT DOMAIN-CONTAINING PROTEIN 39 HOMOLOG-RELATED"/>
    <property type="match status" value="1"/>
</dbReference>
<reference evidence="2" key="1">
    <citation type="journal article" date="2014" name="Genome Announc.">
        <title>De novo whole-genome sequence and genome annotation of Lichtheimia ramosa.</title>
        <authorList>
            <person name="Linde J."/>
            <person name="Schwartze V."/>
            <person name="Binder U."/>
            <person name="Lass-Florl C."/>
            <person name="Voigt K."/>
            <person name="Horn F."/>
        </authorList>
    </citation>
    <scope>NUCLEOTIDE SEQUENCE</scope>
    <source>
        <strain evidence="2">JMRC FSU:6197</strain>
    </source>
</reference>
<protein>
    <recommendedName>
        <fullName evidence="1">Heterokaryon incompatibility domain-containing protein</fullName>
    </recommendedName>
</protein>
<evidence type="ECO:0000313" key="2">
    <source>
        <dbReference type="EMBL" id="CDS10612.1"/>
    </source>
</evidence>
<name>A0A077WV79_9FUNG</name>
<dbReference type="AlphaFoldDB" id="A0A077WV79"/>